<reference evidence="1 2" key="2">
    <citation type="journal article" date="2022" name="Mol. Ecol. Resour.">
        <title>The genomes of chicory, endive, great burdock and yacon provide insights into Asteraceae paleo-polyploidization history and plant inulin production.</title>
        <authorList>
            <person name="Fan W."/>
            <person name="Wang S."/>
            <person name="Wang H."/>
            <person name="Wang A."/>
            <person name="Jiang F."/>
            <person name="Liu H."/>
            <person name="Zhao H."/>
            <person name="Xu D."/>
            <person name="Zhang Y."/>
        </authorList>
    </citation>
    <scope>NUCLEOTIDE SEQUENCE [LARGE SCALE GENOMIC DNA]</scope>
    <source>
        <strain evidence="2">cv. Punajuju</strain>
        <tissue evidence="1">Leaves</tissue>
    </source>
</reference>
<name>A0ACB9BFK6_CICIN</name>
<evidence type="ECO:0000313" key="1">
    <source>
        <dbReference type="EMBL" id="KAI3721289.1"/>
    </source>
</evidence>
<accession>A0ACB9BFK6</accession>
<dbReference type="EMBL" id="CM042014">
    <property type="protein sequence ID" value="KAI3721289.1"/>
    <property type="molecule type" value="Genomic_DNA"/>
</dbReference>
<comment type="caution">
    <text evidence="1">The sequence shown here is derived from an EMBL/GenBank/DDBJ whole genome shotgun (WGS) entry which is preliminary data.</text>
</comment>
<protein>
    <submittedName>
        <fullName evidence="1">Uncharacterized protein</fullName>
    </submittedName>
</protein>
<sequence>MGEKIQWTTEQQKCLLETCIEEVTKFGRNGLSLKKDSWIRLGKVLNERFGIDASQKKLKNAYDNLKAKFTMDYEKKLIIVILLYAYVRFCMKKSVKRKRDNDSRMSGHQYTMELLQGNANQCMELLRMSRESFLRLCTHFRLHYSLKDSKHISVEEKMAMFLMMIGHNQRYVVIKRRFQHSKQTIHKFFYEVLDKMMLFANDMIIPTSFNPNPNIPGHNKRLRRVFKGAVGALDGTLIHAILPANKQDVYRGRGKGECYQNVLAICDFNMIFTFVVAGWEGTAHDARILSEALTDPHAPFPIPPPDKYYLCDAAYANTRGFMAPYRNIRYWLGDFRRRRALSNKEKFNHAHAKLRNVIERAYGVLKARFPILKRMAPFPFVTQRNITIACFALHNFIRKEGFSDELFAQYEQPDMPLGNNRVRNGGYEDEVEGDGSAADREYMVNLRDEIAEQLMQNRE</sequence>
<gene>
    <name evidence="1" type="ORF">L2E82_32295</name>
</gene>
<evidence type="ECO:0000313" key="2">
    <source>
        <dbReference type="Proteomes" id="UP001055811"/>
    </source>
</evidence>
<reference evidence="2" key="1">
    <citation type="journal article" date="2022" name="Mol. Ecol. Resour.">
        <title>The genomes of chicory, endive, great burdock and yacon provide insights into Asteraceae palaeo-polyploidization history and plant inulin production.</title>
        <authorList>
            <person name="Fan W."/>
            <person name="Wang S."/>
            <person name="Wang H."/>
            <person name="Wang A."/>
            <person name="Jiang F."/>
            <person name="Liu H."/>
            <person name="Zhao H."/>
            <person name="Xu D."/>
            <person name="Zhang Y."/>
        </authorList>
    </citation>
    <scope>NUCLEOTIDE SEQUENCE [LARGE SCALE GENOMIC DNA]</scope>
    <source>
        <strain evidence="2">cv. Punajuju</strain>
    </source>
</reference>
<keyword evidence="2" id="KW-1185">Reference proteome</keyword>
<proteinExistence type="predicted"/>
<organism evidence="1 2">
    <name type="scientific">Cichorium intybus</name>
    <name type="common">Chicory</name>
    <dbReference type="NCBI Taxonomy" id="13427"/>
    <lineage>
        <taxon>Eukaryota</taxon>
        <taxon>Viridiplantae</taxon>
        <taxon>Streptophyta</taxon>
        <taxon>Embryophyta</taxon>
        <taxon>Tracheophyta</taxon>
        <taxon>Spermatophyta</taxon>
        <taxon>Magnoliopsida</taxon>
        <taxon>eudicotyledons</taxon>
        <taxon>Gunneridae</taxon>
        <taxon>Pentapetalae</taxon>
        <taxon>asterids</taxon>
        <taxon>campanulids</taxon>
        <taxon>Asterales</taxon>
        <taxon>Asteraceae</taxon>
        <taxon>Cichorioideae</taxon>
        <taxon>Cichorieae</taxon>
        <taxon>Cichoriinae</taxon>
        <taxon>Cichorium</taxon>
    </lineage>
</organism>
<dbReference type="Proteomes" id="UP001055811">
    <property type="component" value="Linkage Group LG06"/>
</dbReference>